<evidence type="ECO:0000313" key="3">
    <source>
        <dbReference type="Proteomes" id="UP000593565"/>
    </source>
</evidence>
<sequence>MNSNSQRFLPYPLRHLAYPSLGTTAEAEHGAYQWPESVTAACPQCSLWTTCDEQTNTCRCKTLDECTSSSLWINICVRLTEDAEVSTVTECEVGVRRFRGETPRILTLQTCEV</sequence>
<gene>
    <name evidence="2" type="ORF">AMELA_G00284160</name>
</gene>
<accession>A0A7J5ZI48</accession>
<evidence type="ECO:0000259" key="1">
    <source>
        <dbReference type="Pfam" id="PF18434"/>
    </source>
</evidence>
<comment type="caution">
    <text evidence="2">The sequence shown here is derived from an EMBL/GenBank/DDBJ whole genome shotgun (WGS) entry which is preliminary data.</text>
</comment>
<reference evidence="2 3" key="1">
    <citation type="submission" date="2020-02" db="EMBL/GenBank/DDBJ databases">
        <title>A chromosome-scale genome assembly of the black bullhead catfish (Ameiurus melas).</title>
        <authorList>
            <person name="Wen M."/>
            <person name="Zham M."/>
            <person name="Cabau C."/>
            <person name="Klopp C."/>
            <person name="Donnadieu C."/>
            <person name="Roques C."/>
            <person name="Bouchez O."/>
            <person name="Lampietro C."/>
            <person name="Jouanno E."/>
            <person name="Herpin A."/>
            <person name="Louis A."/>
            <person name="Berthelot C."/>
            <person name="Parey E."/>
            <person name="Roest-Crollius H."/>
            <person name="Braasch I."/>
            <person name="Postlethwait J."/>
            <person name="Robinson-Rechavi M."/>
            <person name="Echchiki A."/>
            <person name="Begum T."/>
            <person name="Montfort J."/>
            <person name="Schartl M."/>
            <person name="Bobe J."/>
            <person name="Guiguen Y."/>
        </authorList>
    </citation>
    <scope>NUCLEOTIDE SEQUENCE [LARGE SCALE GENOMIC DNA]</scope>
    <source>
        <strain evidence="2">M_S1</strain>
        <tissue evidence="2">Blood</tissue>
    </source>
</reference>
<dbReference type="EMBL" id="JAAGNN010000029">
    <property type="protein sequence ID" value="KAF4070315.1"/>
    <property type="molecule type" value="Genomic_DNA"/>
</dbReference>
<dbReference type="Pfam" id="PF18434">
    <property type="entry name" value="Kazal_3"/>
    <property type="match status" value="1"/>
</dbReference>
<organism evidence="2 3">
    <name type="scientific">Ameiurus melas</name>
    <name type="common">Black bullhead</name>
    <name type="synonym">Silurus melas</name>
    <dbReference type="NCBI Taxonomy" id="219545"/>
    <lineage>
        <taxon>Eukaryota</taxon>
        <taxon>Metazoa</taxon>
        <taxon>Chordata</taxon>
        <taxon>Craniata</taxon>
        <taxon>Vertebrata</taxon>
        <taxon>Euteleostomi</taxon>
        <taxon>Actinopterygii</taxon>
        <taxon>Neopterygii</taxon>
        <taxon>Teleostei</taxon>
        <taxon>Ostariophysi</taxon>
        <taxon>Siluriformes</taxon>
        <taxon>Ictaluridae</taxon>
        <taxon>Ameiurus</taxon>
    </lineage>
</organism>
<feature type="domain" description="Kazal-type serine protease inhibitor" evidence="1">
    <location>
        <begin position="60"/>
        <end position="111"/>
    </location>
</feature>
<protein>
    <recommendedName>
        <fullName evidence="1">Kazal-type serine protease inhibitor domain-containing protein</fullName>
    </recommendedName>
</protein>
<dbReference type="AlphaFoldDB" id="A0A7J5ZI48"/>
<name>A0A7J5ZI48_AMEME</name>
<dbReference type="Gene3D" id="3.30.60.30">
    <property type="match status" value="1"/>
</dbReference>
<proteinExistence type="predicted"/>
<dbReference type="Proteomes" id="UP000593565">
    <property type="component" value="Unassembled WGS sequence"/>
</dbReference>
<evidence type="ECO:0000313" key="2">
    <source>
        <dbReference type="EMBL" id="KAF4070315.1"/>
    </source>
</evidence>
<dbReference type="InterPro" id="IPR040729">
    <property type="entry name" value="Kazal_3"/>
</dbReference>
<keyword evidence="3" id="KW-1185">Reference proteome</keyword>